<keyword evidence="4" id="KW-1185">Reference proteome</keyword>
<evidence type="ECO:0000259" key="2">
    <source>
        <dbReference type="Pfam" id="PF00487"/>
    </source>
</evidence>
<feature type="domain" description="Fatty acid desaturase" evidence="2">
    <location>
        <begin position="62"/>
        <end position="304"/>
    </location>
</feature>
<sequence length="355" mass="39932">MTQSIASETTLLPCRAADIRSIKTFQSPDHRISAFQSVSTIGGLIACYAALYLGVAHGFYLVLLLLPLASGLAIRSFALQHDCGHGSLFRSGRANRAVGRLCSLLTFTPFDHWRRHHAAHHGDWNNIESRGRLSDIYSDCTTVREYYAMSAGKRLAYRLSKHPVFTLLVMPPVIFFLVYRIPFDTPRSWRIERLGVHTTNLCILFLYGGLAWHFSITLTALLTFGVIYPAAIIGVALFLVQHKFEGVHWERDEQWSAFEAALTGCSFLRLPGWLNWFSGNIGLHHIHHAAPGIPNYRLAACHDAHGVFHDVKILGLREAFRELFRHTLWDETACRMIPFSAAHRTRPSVPVFSGG</sequence>
<dbReference type="EMBL" id="JABXXV010000003">
    <property type="protein sequence ID" value="NVN46325.1"/>
    <property type="molecule type" value="Genomic_DNA"/>
</dbReference>
<proteinExistence type="predicted"/>
<dbReference type="InterPro" id="IPR012171">
    <property type="entry name" value="Fatty_acid_desaturase"/>
</dbReference>
<protein>
    <submittedName>
        <fullName evidence="3">Fatty acid desaturase</fullName>
    </submittedName>
</protein>
<gene>
    <name evidence="3" type="ORF">HW542_05820</name>
</gene>
<dbReference type="Pfam" id="PF00487">
    <property type="entry name" value="FA_desaturase"/>
    <property type="match status" value="1"/>
</dbReference>
<dbReference type="Proteomes" id="UP001516351">
    <property type="component" value="Unassembled WGS sequence"/>
</dbReference>
<name>A0ABX2P497_9PROT</name>
<dbReference type="PANTHER" id="PTHR19353">
    <property type="entry name" value="FATTY ACID DESATURASE 2"/>
    <property type="match status" value="1"/>
</dbReference>
<evidence type="ECO:0000313" key="3">
    <source>
        <dbReference type="EMBL" id="NVN46325.1"/>
    </source>
</evidence>
<feature type="transmembrane region" description="Helical" evidence="1">
    <location>
        <begin position="194"/>
        <end position="214"/>
    </location>
</feature>
<reference evidence="3 4" key="1">
    <citation type="submission" date="2020-06" db="EMBL/GenBank/DDBJ databases">
        <title>Synonyms of Asaia species.</title>
        <authorList>
            <person name="Sombolestani A."/>
        </authorList>
    </citation>
    <scope>NUCLEOTIDE SEQUENCE [LARGE SCALE GENOMIC DNA]</scope>
    <source>
        <strain evidence="3 4">LMG 27047</strain>
    </source>
</reference>
<dbReference type="InterPro" id="IPR005804">
    <property type="entry name" value="FA_desaturase_dom"/>
</dbReference>
<feature type="transmembrane region" description="Helical" evidence="1">
    <location>
        <begin position="220"/>
        <end position="240"/>
    </location>
</feature>
<keyword evidence="1" id="KW-0812">Transmembrane</keyword>
<organism evidence="3 4">
    <name type="scientific">Asaia spathodeae</name>
    <dbReference type="NCBI Taxonomy" id="657016"/>
    <lineage>
        <taxon>Bacteria</taxon>
        <taxon>Pseudomonadati</taxon>
        <taxon>Pseudomonadota</taxon>
        <taxon>Alphaproteobacteria</taxon>
        <taxon>Acetobacterales</taxon>
        <taxon>Acetobacteraceae</taxon>
        <taxon>Asaia</taxon>
    </lineage>
</organism>
<keyword evidence="1" id="KW-1133">Transmembrane helix</keyword>
<dbReference type="PANTHER" id="PTHR19353:SF73">
    <property type="entry name" value="FATTY ACID DESATURASE"/>
    <property type="match status" value="1"/>
</dbReference>
<accession>A0ABX2P497</accession>
<feature type="transmembrane region" description="Helical" evidence="1">
    <location>
        <begin position="164"/>
        <end position="182"/>
    </location>
</feature>
<evidence type="ECO:0000256" key="1">
    <source>
        <dbReference type="SAM" id="Phobius"/>
    </source>
</evidence>
<evidence type="ECO:0000313" key="4">
    <source>
        <dbReference type="Proteomes" id="UP001516351"/>
    </source>
</evidence>
<keyword evidence="1" id="KW-0472">Membrane</keyword>
<comment type="caution">
    <text evidence="3">The sequence shown here is derived from an EMBL/GenBank/DDBJ whole genome shotgun (WGS) entry which is preliminary data.</text>
</comment>
<feature type="transmembrane region" description="Helical" evidence="1">
    <location>
        <begin position="34"/>
        <end position="53"/>
    </location>
</feature>
<dbReference type="RefSeq" id="WP_267312279.1">
    <property type="nucleotide sequence ID" value="NZ_JABXXV010000003.1"/>
</dbReference>